<evidence type="ECO:0000256" key="6">
    <source>
        <dbReference type="ARBA" id="ARBA00022692"/>
    </source>
</evidence>
<sequence>MSTSSTPIFTMPRPVDENRPSLFDLLAQDQLRDLFHPVVRYVLSYFAQRYPRYLLRVLNHHEEFFAALLLILERHHIKKHNASIAEHFCGLKLAPATLIPTPRLSTLSQSPPTRRRLSRKQRWGMLLVLVGLPYLRARAQDYFESLGGGDVDERNEEDRGVAITKTQKAYKAIYPYISLGLDLTFLGYDLAFLFEKSDYPRPWHKWLGLKVVRKGPEDEIASSGILSRLPPLLPPLLLLLKLSQWWYSPSSPRSHPSLTANTSNAAATHAAILPPRPLTILPNTGILPPSPPLTPEDERESPLDHTVTTGTGREVGKYRISKETYGDCPLCGKKWQNPAVLPSGWVVCWRCGWDAVEGEEDEDENEDEDEDENHEEKVEVTGDQKLEKIPDISTKRKRRKGRCPITGVEVGPGELRRVLV</sequence>
<dbReference type="EMBL" id="CP144540">
    <property type="protein sequence ID" value="WWC66027.1"/>
    <property type="molecule type" value="Genomic_DNA"/>
</dbReference>
<evidence type="ECO:0000256" key="4">
    <source>
        <dbReference type="ARBA" id="ARBA00018980"/>
    </source>
</evidence>
<comment type="subcellular location">
    <subcellularLocation>
        <location evidence="1">Peroxisome membrane</location>
        <topology evidence="1">Multi-pass membrane protein</topology>
    </subcellularLocation>
</comment>
<keyword evidence="10" id="KW-0653">Protein transport</keyword>
<keyword evidence="11" id="KW-1133">Transmembrane helix</keyword>
<comment type="pathway">
    <text evidence="2">Protein modification; protein ubiquitination.</text>
</comment>
<dbReference type="PANTHER" id="PTHR12888">
    <property type="entry name" value="PEROXISOME ASSEMBLY PROTEIN 12 PEROXIN-12"/>
    <property type="match status" value="1"/>
</dbReference>
<evidence type="ECO:0000259" key="17">
    <source>
        <dbReference type="Pfam" id="PF04757"/>
    </source>
</evidence>
<keyword evidence="8" id="KW-0863">Zinc-finger</keyword>
<comment type="similarity">
    <text evidence="3">Belongs to the pex2/pex10/pex12 family.</text>
</comment>
<evidence type="ECO:0000256" key="8">
    <source>
        <dbReference type="ARBA" id="ARBA00022771"/>
    </source>
</evidence>
<keyword evidence="6" id="KW-0812">Transmembrane</keyword>
<dbReference type="VEuPathDB" id="FungiDB:I303_07026"/>
<reference evidence="19" key="3">
    <citation type="submission" date="2024-02" db="EMBL/GenBank/DDBJ databases">
        <title>Comparative genomics of Cryptococcus and Kwoniella reveals pathogenesis evolution and contrasting modes of karyotype evolution via chromosome fusion or intercentromeric recombination.</title>
        <authorList>
            <person name="Coelho M.A."/>
            <person name="David-Palma M."/>
            <person name="Shea T."/>
            <person name="Bowers K."/>
            <person name="McGinley-Smith S."/>
            <person name="Mohammad A.W."/>
            <person name="Gnirke A."/>
            <person name="Yurkov A.M."/>
            <person name="Nowrousian M."/>
            <person name="Sun S."/>
            <person name="Cuomo C.A."/>
            <person name="Heitman J."/>
        </authorList>
    </citation>
    <scope>NUCLEOTIDE SEQUENCE</scope>
    <source>
        <strain evidence="19">CBS 10117</strain>
    </source>
</reference>
<keyword evidence="20" id="KW-1185">Reference proteome</keyword>
<evidence type="ECO:0000256" key="9">
    <source>
        <dbReference type="ARBA" id="ARBA00022833"/>
    </source>
</evidence>
<dbReference type="OrthoDB" id="107372at2759"/>
<evidence type="ECO:0000256" key="11">
    <source>
        <dbReference type="ARBA" id="ARBA00022989"/>
    </source>
</evidence>
<dbReference type="GO" id="GO:0005778">
    <property type="term" value="C:peroxisomal membrane"/>
    <property type="evidence" value="ECO:0007669"/>
    <property type="project" value="UniProtKB-SubCell"/>
</dbReference>
<evidence type="ECO:0000313" key="20">
    <source>
        <dbReference type="Proteomes" id="UP000078595"/>
    </source>
</evidence>
<evidence type="ECO:0000256" key="14">
    <source>
        <dbReference type="ARBA" id="ARBA00029692"/>
    </source>
</evidence>
<proteinExistence type="inferred from homology"/>
<dbReference type="GeneID" id="28970725"/>
<comment type="subunit">
    <text evidence="15">Component of the PEX2-PEX10-PEX12 retrotranslocation channel, composed of PEX2, PEX10 and PEX12.</text>
</comment>
<keyword evidence="13" id="KW-0576">Peroxisome</keyword>
<organism evidence="18">
    <name type="scientific">Kwoniella dejecticola CBS 10117</name>
    <dbReference type="NCBI Taxonomy" id="1296121"/>
    <lineage>
        <taxon>Eukaryota</taxon>
        <taxon>Fungi</taxon>
        <taxon>Dikarya</taxon>
        <taxon>Basidiomycota</taxon>
        <taxon>Agaricomycotina</taxon>
        <taxon>Tremellomycetes</taxon>
        <taxon>Tremellales</taxon>
        <taxon>Cryptococcaceae</taxon>
        <taxon>Kwoniella</taxon>
    </lineage>
</organism>
<evidence type="ECO:0000256" key="5">
    <source>
        <dbReference type="ARBA" id="ARBA00022448"/>
    </source>
</evidence>
<dbReference type="Proteomes" id="UP000078595">
    <property type="component" value="Chromosome 11"/>
</dbReference>
<reference evidence="19" key="2">
    <citation type="submission" date="2013-07" db="EMBL/GenBank/DDBJ databases">
        <authorList>
            <consortium name="The Broad Institute Genome Sequencing Platform"/>
            <person name="Cuomo C."/>
            <person name="Litvintseva A."/>
            <person name="Chen Y."/>
            <person name="Heitman J."/>
            <person name="Sun S."/>
            <person name="Springer D."/>
            <person name="Dromer F."/>
            <person name="Young S.K."/>
            <person name="Zeng Q."/>
            <person name="Gargeya S."/>
            <person name="Fitzgerald M."/>
            <person name="Abouelleil A."/>
            <person name="Alvarado L."/>
            <person name="Berlin A.M."/>
            <person name="Chapman S.B."/>
            <person name="Dewar J."/>
            <person name="Goldberg J."/>
            <person name="Griggs A."/>
            <person name="Gujja S."/>
            <person name="Hansen M."/>
            <person name="Howarth C."/>
            <person name="Imamovic A."/>
            <person name="Larimer J."/>
            <person name="McCowan C."/>
            <person name="Murphy C."/>
            <person name="Pearson M."/>
            <person name="Priest M."/>
            <person name="Roberts A."/>
            <person name="Saif S."/>
            <person name="Shea T."/>
            <person name="Sykes S."/>
            <person name="Wortman J."/>
            <person name="Nusbaum C."/>
            <person name="Birren B."/>
        </authorList>
    </citation>
    <scope>NUCLEOTIDE SEQUENCE</scope>
    <source>
        <strain evidence="19">CBS 10117</strain>
    </source>
</reference>
<feature type="region of interest" description="Disordered" evidence="16">
    <location>
        <begin position="280"/>
        <end position="310"/>
    </location>
</feature>
<dbReference type="PANTHER" id="PTHR12888:SF0">
    <property type="entry name" value="PEROXISOME ASSEMBLY PROTEIN 12"/>
    <property type="match status" value="1"/>
</dbReference>
<evidence type="ECO:0000256" key="7">
    <source>
        <dbReference type="ARBA" id="ARBA00022723"/>
    </source>
</evidence>
<evidence type="ECO:0000256" key="1">
    <source>
        <dbReference type="ARBA" id="ARBA00004585"/>
    </source>
</evidence>
<dbReference type="GO" id="GO:0004842">
    <property type="term" value="F:ubiquitin-protein transferase activity"/>
    <property type="evidence" value="ECO:0007669"/>
    <property type="project" value="TreeGrafter"/>
</dbReference>
<evidence type="ECO:0000313" key="18">
    <source>
        <dbReference type="EMBL" id="OBR82267.1"/>
    </source>
</evidence>
<evidence type="ECO:0000256" key="3">
    <source>
        <dbReference type="ARBA" id="ARBA00008704"/>
    </source>
</evidence>
<keyword evidence="9" id="KW-0862">Zinc</keyword>
<name>A0A1A5ZWT1_9TREE</name>
<keyword evidence="7" id="KW-0479">Metal-binding</keyword>
<keyword evidence="12" id="KW-0472">Membrane</keyword>
<dbReference type="RefSeq" id="XP_018260109.1">
    <property type="nucleotide sequence ID" value="XM_018410300.1"/>
</dbReference>
<dbReference type="KEGG" id="kdj:28970725"/>
<dbReference type="GO" id="GO:0016562">
    <property type="term" value="P:protein import into peroxisome matrix, receptor recycling"/>
    <property type="evidence" value="ECO:0007669"/>
    <property type="project" value="UniProtKB-ARBA"/>
</dbReference>
<dbReference type="STRING" id="1296121.A0A1A5ZWT1"/>
<dbReference type="GO" id="GO:0006513">
    <property type="term" value="P:protein monoubiquitination"/>
    <property type="evidence" value="ECO:0007669"/>
    <property type="project" value="TreeGrafter"/>
</dbReference>
<dbReference type="GO" id="GO:0008270">
    <property type="term" value="F:zinc ion binding"/>
    <property type="evidence" value="ECO:0007669"/>
    <property type="project" value="UniProtKB-KW"/>
</dbReference>
<feature type="compositionally biased region" description="Acidic residues" evidence="16">
    <location>
        <begin position="359"/>
        <end position="373"/>
    </location>
</feature>
<evidence type="ECO:0000256" key="13">
    <source>
        <dbReference type="ARBA" id="ARBA00023140"/>
    </source>
</evidence>
<evidence type="ECO:0000256" key="10">
    <source>
        <dbReference type="ARBA" id="ARBA00022927"/>
    </source>
</evidence>
<dbReference type="GO" id="GO:1990429">
    <property type="term" value="C:peroxisomal importomer complex"/>
    <property type="evidence" value="ECO:0007669"/>
    <property type="project" value="TreeGrafter"/>
</dbReference>
<dbReference type="AlphaFoldDB" id="A0A1A5ZWT1"/>
<evidence type="ECO:0000256" key="12">
    <source>
        <dbReference type="ARBA" id="ARBA00023136"/>
    </source>
</evidence>
<feature type="compositionally biased region" description="Basic and acidic residues" evidence="16">
    <location>
        <begin position="374"/>
        <end position="394"/>
    </location>
</feature>
<dbReference type="EMBL" id="KI894035">
    <property type="protein sequence ID" value="OBR82267.1"/>
    <property type="molecule type" value="Genomic_DNA"/>
</dbReference>
<evidence type="ECO:0000256" key="15">
    <source>
        <dbReference type="ARBA" id="ARBA00034505"/>
    </source>
</evidence>
<evidence type="ECO:0000256" key="16">
    <source>
        <dbReference type="SAM" id="MobiDB-lite"/>
    </source>
</evidence>
<accession>A0A1A5ZWT1</accession>
<dbReference type="InterPro" id="IPR017375">
    <property type="entry name" value="PEX12"/>
</dbReference>
<evidence type="ECO:0000256" key="2">
    <source>
        <dbReference type="ARBA" id="ARBA00004906"/>
    </source>
</evidence>
<dbReference type="Pfam" id="PF04757">
    <property type="entry name" value="Pex2_Pex12"/>
    <property type="match status" value="1"/>
</dbReference>
<gene>
    <name evidence="18" type="ORF">I303_07026</name>
    <name evidence="19" type="ORF">I303_108649</name>
</gene>
<feature type="region of interest" description="Disordered" evidence="16">
    <location>
        <begin position="359"/>
        <end position="408"/>
    </location>
</feature>
<protein>
    <recommendedName>
        <fullName evidence="4">Peroxisome assembly protein 12</fullName>
    </recommendedName>
    <alternativeName>
        <fullName evidence="14">Peroxin-12</fullName>
    </alternativeName>
</protein>
<keyword evidence="5" id="KW-0813">Transport</keyword>
<evidence type="ECO:0000313" key="19">
    <source>
        <dbReference type="EMBL" id="WWC66027.1"/>
    </source>
</evidence>
<feature type="domain" description="Pex N-terminal" evidence="17">
    <location>
        <begin position="28"/>
        <end position="248"/>
    </location>
</feature>
<reference evidence="18" key="1">
    <citation type="submission" date="2013-07" db="EMBL/GenBank/DDBJ databases">
        <title>The Genome Sequence of Cryptococcus dejecticola CBS10117.</title>
        <authorList>
            <consortium name="The Broad Institute Genome Sequencing Platform"/>
            <person name="Cuomo C."/>
            <person name="Litvintseva A."/>
            <person name="Chen Y."/>
            <person name="Heitman J."/>
            <person name="Sun S."/>
            <person name="Springer D."/>
            <person name="Dromer F."/>
            <person name="Young S.K."/>
            <person name="Zeng Q."/>
            <person name="Gargeya S."/>
            <person name="Fitzgerald M."/>
            <person name="Abouelleil A."/>
            <person name="Alvarado L."/>
            <person name="Berlin A.M."/>
            <person name="Chapman S.B."/>
            <person name="Dewar J."/>
            <person name="Goldberg J."/>
            <person name="Griggs A."/>
            <person name="Gujja S."/>
            <person name="Hansen M."/>
            <person name="Howarth C."/>
            <person name="Imamovic A."/>
            <person name="Larimer J."/>
            <person name="McCowan C."/>
            <person name="Murphy C."/>
            <person name="Pearson M."/>
            <person name="Priest M."/>
            <person name="Roberts A."/>
            <person name="Saif S."/>
            <person name="Shea T."/>
            <person name="Sykes S."/>
            <person name="Wortman J."/>
            <person name="Nusbaum C."/>
            <person name="Birren B."/>
        </authorList>
    </citation>
    <scope>NUCLEOTIDE SEQUENCE [LARGE SCALE GENOMIC DNA]</scope>
    <source>
        <strain evidence="18">CBS 10117</strain>
    </source>
</reference>
<dbReference type="InterPro" id="IPR006845">
    <property type="entry name" value="Pex_N"/>
</dbReference>